<feature type="repeat" description="PPR" evidence="2">
    <location>
        <begin position="257"/>
        <end position="291"/>
    </location>
</feature>
<dbReference type="EMBL" id="JABTTQ020002187">
    <property type="protein sequence ID" value="KAK6125579.1"/>
    <property type="molecule type" value="Genomic_DNA"/>
</dbReference>
<evidence type="ECO:0000313" key="4">
    <source>
        <dbReference type="Proteomes" id="UP001318860"/>
    </source>
</evidence>
<dbReference type="NCBIfam" id="TIGR00756">
    <property type="entry name" value="PPR"/>
    <property type="match status" value="4"/>
</dbReference>
<gene>
    <name evidence="3" type="ORF">DH2020_040681</name>
</gene>
<dbReference type="Proteomes" id="UP001318860">
    <property type="component" value="Unassembled WGS sequence"/>
</dbReference>
<reference evidence="3 4" key="1">
    <citation type="journal article" date="2021" name="Comput. Struct. Biotechnol. J.">
        <title>De novo genome assembly of the potent medicinal plant Rehmannia glutinosa using nanopore technology.</title>
        <authorList>
            <person name="Ma L."/>
            <person name="Dong C."/>
            <person name="Song C."/>
            <person name="Wang X."/>
            <person name="Zheng X."/>
            <person name="Niu Y."/>
            <person name="Chen S."/>
            <person name="Feng W."/>
        </authorList>
    </citation>
    <scope>NUCLEOTIDE SEQUENCE [LARGE SCALE GENOMIC DNA]</scope>
    <source>
        <strain evidence="3">DH-2019</strain>
    </source>
</reference>
<evidence type="ECO:0008006" key="5">
    <source>
        <dbReference type="Google" id="ProtNLM"/>
    </source>
</evidence>
<evidence type="ECO:0000313" key="3">
    <source>
        <dbReference type="EMBL" id="KAK6125579.1"/>
    </source>
</evidence>
<protein>
    <recommendedName>
        <fullName evidence="5">Pentatricopeptide repeat-containing protein</fullName>
    </recommendedName>
</protein>
<name>A0ABR0UTH7_REHGL</name>
<dbReference type="InterPro" id="IPR002885">
    <property type="entry name" value="PPR_rpt"/>
</dbReference>
<evidence type="ECO:0000256" key="2">
    <source>
        <dbReference type="PROSITE-ProRule" id="PRU00708"/>
    </source>
</evidence>
<feature type="repeat" description="PPR" evidence="2">
    <location>
        <begin position="91"/>
        <end position="125"/>
    </location>
</feature>
<dbReference type="PROSITE" id="PS51375">
    <property type="entry name" value="PPR"/>
    <property type="match status" value="4"/>
</dbReference>
<comment type="caution">
    <text evidence="3">The sequence shown here is derived from an EMBL/GenBank/DDBJ whole genome shotgun (WGS) entry which is preliminary data.</text>
</comment>
<dbReference type="Pfam" id="PF01535">
    <property type="entry name" value="PPR"/>
    <property type="match status" value="3"/>
</dbReference>
<proteinExistence type="predicted"/>
<keyword evidence="1" id="KW-0677">Repeat</keyword>
<dbReference type="Gene3D" id="1.25.40.10">
    <property type="entry name" value="Tetratricopeptide repeat domain"/>
    <property type="match status" value="4"/>
</dbReference>
<feature type="repeat" description="PPR" evidence="2">
    <location>
        <begin position="153"/>
        <end position="187"/>
    </location>
</feature>
<dbReference type="Pfam" id="PF13041">
    <property type="entry name" value="PPR_2"/>
    <property type="match status" value="2"/>
</dbReference>
<dbReference type="Pfam" id="PF20431">
    <property type="entry name" value="E_motif"/>
    <property type="match status" value="1"/>
</dbReference>
<evidence type="ECO:0000256" key="1">
    <source>
        <dbReference type="ARBA" id="ARBA00022737"/>
    </source>
</evidence>
<dbReference type="PANTHER" id="PTHR47926">
    <property type="entry name" value="PENTATRICOPEPTIDE REPEAT-CONTAINING PROTEIN"/>
    <property type="match status" value="1"/>
</dbReference>
<dbReference type="InterPro" id="IPR046960">
    <property type="entry name" value="PPR_At4g14850-like_plant"/>
</dbReference>
<accession>A0ABR0UTH7</accession>
<sequence>MGRFGKARRVLDEMPEPNLVSYNSIISSFGRSGFYEEAINFFKGMQKRSQNTVLMDEFTVVGLANACASLAALVLLRQVHGVAIVMGLDFNVVVCNSLVDAYGKCGVPESSYWIFSRMEEKDVVSWTSIVVVYARASRLDDACSVFGQMPVRNAVSWTALITGFVQNGEGEKALSFLKKMQEEGVLANDITYVSALSACADLAVIGIGKQIHCRIIRSRSSSVFDNVFVVNALIDMYSKCGEMISSMRLFERLHRKDIVTWNSLITGFAQNGDGWTSLSIFEKMARENVRPNDVTFIGVLSACSHSGLESEGLRYFDMMGKEFGLIPRSDHYAILVDLLGRKNRLKEALEVIEKAPYGSDHIGMWGALLATCRVHGNLELATRAAEVLFELEPENTGRYVMLSNIYVTAGRWDYARQIRRLMDDMDLKKEAGCSWIELKYARHMFVAEDMFQPKLDDIRVLLLSLVNQMKDEVDSELKSEKLDKSIRAEGMGEFDIMWARELIDGDNMCWSKELITKTFTAYDAECILKIPISLTGCRDRLKSEKEIVELAFSEWMELKSMNKHTYPRAFPAKHNASEKVMDRPEASKVGHFSLHVSTLLQDWGNYQINCSVKNDQDIVVANWSAWLEQQTSNTTSLLWAIRWAMVKTHKESWSKIVIEIDAIDTVWKLENNQPFV</sequence>
<dbReference type="SUPFAM" id="SSF48452">
    <property type="entry name" value="TPR-like"/>
    <property type="match status" value="1"/>
</dbReference>
<keyword evidence="4" id="KW-1185">Reference proteome</keyword>
<dbReference type="PANTHER" id="PTHR47926:SF346">
    <property type="entry name" value="PENTATRICOPEPTIDE REPEAT-CONTAINING PROTEIN"/>
    <property type="match status" value="1"/>
</dbReference>
<organism evidence="3 4">
    <name type="scientific">Rehmannia glutinosa</name>
    <name type="common">Chinese foxglove</name>
    <dbReference type="NCBI Taxonomy" id="99300"/>
    <lineage>
        <taxon>Eukaryota</taxon>
        <taxon>Viridiplantae</taxon>
        <taxon>Streptophyta</taxon>
        <taxon>Embryophyta</taxon>
        <taxon>Tracheophyta</taxon>
        <taxon>Spermatophyta</taxon>
        <taxon>Magnoliopsida</taxon>
        <taxon>eudicotyledons</taxon>
        <taxon>Gunneridae</taxon>
        <taxon>Pentapetalae</taxon>
        <taxon>asterids</taxon>
        <taxon>lamiids</taxon>
        <taxon>Lamiales</taxon>
        <taxon>Orobanchaceae</taxon>
        <taxon>Rehmannieae</taxon>
        <taxon>Rehmannia</taxon>
    </lineage>
</organism>
<dbReference type="InterPro" id="IPR046848">
    <property type="entry name" value="E_motif"/>
</dbReference>
<dbReference type="InterPro" id="IPR011990">
    <property type="entry name" value="TPR-like_helical_dom_sf"/>
</dbReference>
<feature type="repeat" description="PPR" evidence="2">
    <location>
        <begin position="18"/>
        <end position="52"/>
    </location>
</feature>